<keyword evidence="2 4" id="KW-0863">Zinc-finger</keyword>
<dbReference type="PANTHER" id="PTHR25464:SF1">
    <property type="entry name" value="E3 UBIQUITIN-PROTEIN LIGASE RNF152"/>
    <property type="match status" value="1"/>
</dbReference>
<dbReference type="Pfam" id="PF13445">
    <property type="entry name" value="zf-RING_UBOX"/>
    <property type="match status" value="1"/>
</dbReference>
<feature type="domain" description="RING-type" evidence="6">
    <location>
        <begin position="25"/>
        <end position="68"/>
    </location>
</feature>
<evidence type="ECO:0000256" key="1">
    <source>
        <dbReference type="ARBA" id="ARBA00022723"/>
    </source>
</evidence>
<dbReference type="PANTHER" id="PTHR25464">
    <property type="entry name" value="TRIPARTITE MOTIF-CONTAINING PROTEIN 2-LIKE PROTEIN"/>
    <property type="match status" value="1"/>
</dbReference>
<dbReference type="Proteomes" id="UP000314982">
    <property type="component" value="Unassembled WGS sequence"/>
</dbReference>
<feature type="region of interest" description="Disordered" evidence="5">
    <location>
        <begin position="73"/>
        <end position="114"/>
    </location>
</feature>
<dbReference type="Gene3D" id="3.30.40.10">
    <property type="entry name" value="Zinc/RING finger domain, C3HC4 (zinc finger)"/>
    <property type="match status" value="1"/>
</dbReference>
<dbReference type="InterPro" id="IPR013083">
    <property type="entry name" value="Znf_RING/FYVE/PHD"/>
</dbReference>
<dbReference type="GeneTree" id="ENSGT00730000111317"/>
<dbReference type="GO" id="GO:0008270">
    <property type="term" value="F:zinc ion binding"/>
    <property type="evidence" value="ECO:0007669"/>
    <property type="project" value="UniProtKB-KW"/>
</dbReference>
<evidence type="ECO:0000256" key="4">
    <source>
        <dbReference type="PROSITE-ProRule" id="PRU00175"/>
    </source>
</evidence>
<evidence type="ECO:0000313" key="8">
    <source>
        <dbReference type="Proteomes" id="UP000314982"/>
    </source>
</evidence>
<reference evidence="7" key="3">
    <citation type="submission" date="2025-09" db="UniProtKB">
        <authorList>
            <consortium name="Ensembl"/>
        </authorList>
    </citation>
    <scope>IDENTIFICATION</scope>
</reference>
<proteinExistence type="predicted"/>
<organism evidence="7 8">
    <name type="scientific">Hucho hucho</name>
    <name type="common">huchen</name>
    <dbReference type="NCBI Taxonomy" id="62062"/>
    <lineage>
        <taxon>Eukaryota</taxon>
        <taxon>Metazoa</taxon>
        <taxon>Chordata</taxon>
        <taxon>Craniata</taxon>
        <taxon>Vertebrata</taxon>
        <taxon>Euteleostomi</taxon>
        <taxon>Actinopterygii</taxon>
        <taxon>Neopterygii</taxon>
        <taxon>Teleostei</taxon>
        <taxon>Protacanthopterygii</taxon>
        <taxon>Salmoniformes</taxon>
        <taxon>Salmonidae</taxon>
        <taxon>Salmoninae</taxon>
        <taxon>Hucho</taxon>
    </lineage>
</organism>
<dbReference type="InterPro" id="IPR001841">
    <property type="entry name" value="Znf_RING"/>
</dbReference>
<dbReference type="STRING" id="62062.ENSHHUP00000031907"/>
<keyword evidence="8" id="KW-1185">Reference proteome</keyword>
<dbReference type="Ensembl" id="ENSHHUT00000033213.1">
    <property type="protein sequence ID" value="ENSHHUP00000031907.1"/>
    <property type="gene ID" value="ENSHHUG00000020257.1"/>
</dbReference>
<evidence type="ECO:0000256" key="5">
    <source>
        <dbReference type="SAM" id="MobiDB-lite"/>
    </source>
</evidence>
<dbReference type="AlphaFoldDB" id="A0A4W5M0Q2"/>
<name>A0A4W5M0Q2_9TELE</name>
<evidence type="ECO:0000256" key="3">
    <source>
        <dbReference type="ARBA" id="ARBA00022833"/>
    </source>
</evidence>
<protein>
    <recommendedName>
        <fullName evidence="6">RING-type domain-containing protein</fullName>
    </recommendedName>
</protein>
<keyword evidence="3" id="KW-0862">Zinc</keyword>
<accession>A0A4W5M0Q2</accession>
<dbReference type="SMART" id="SM00184">
    <property type="entry name" value="RING"/>
    <property type="match status" value="1"/>
</dbReference>
<sequence length="114" mass="12782">MFVSDTSTKLMIMEPVSQQNPMLECQICLNYYNLRRKPKLLDCQHTCCSVCLTQMKMSLSELRCPWCRSVTTLPPGVSSSPMTRTLWPSSLSHPPQNTHLSSSNSSQVTPATCL</sequence>
<dbReference type="SUPFAM" id="SSF57850">
    <property type="entry name" value="RING/U-box"/>
    <property type="match status" value="1"/>
</dbReference>
<reference evidence="7" key="2">
    <citation type="submission" date="2025-08" db="UniProtKB">
        <authorList>
            <consortium name="Ensembl"/>
        </authorList>
    </citation>
    <scope>IDENTIFICATION</scope>
</reference>
<evidence type="ECO:0000256" key="2">
    <source>
        <dbReference type="ARBA" id="ARBA00022771"/>
    </source>
</evidence>
<keyword evidence="1" id="KW-0479">Metal-binding</keyword>
<reference evidence="8" key="1">
    <citation type="submission" date="2018-06" db="EMBL/GenBank/DDBJ databases">
        <title>Genome assembly of Danube salmon.</title>
        <authorList>
            <person name="Macqueen D.J."/>
            <person name="Gundappa M.K."/>
        </authorList>
    </citation>
    <scope>NUCLEOTIDE SEQUENCE [LARGE SCALE GENOMIC DNA]</scope>
</reference>
<dbReference type="InterPro" id="IPR027370">
    <property type="entry name" value="Znf-RING_euk"/>
</dbReference>
<evidence type="ECO:0000259" key="6">
    <source>
        <dbReference type="PROSITE" id="PS50089"/>
    </source>
</evidence>
<evidence type="ECO:0000313" key="7">
    <source>
        <dbReference type="Ensembl" id="ENSHHUP00000031907.1"/>
    </source>
</evidence>
<dbReference type="PROSITE" id="PS50089">
    <property type="entry name" value="ZF_RING_2"/>
    <property type="match status" value="1"/>
</dbReference>